<protein>
    <submittedName>
        <fullName evidence="2">Uncharacterized protein</fullName>
    </submittedName>
</protein>
<name>A0ABP6QAM8_9ACTN</name>
<keyword evidence="3" id="KW-1185">Reference proteome</keyword>
<reference evidence="3" key="1">
    <citation type="journal article" date="2019" name="Int. J. Syst. Evol. Microbiol.">
        <title>The Global Catalogue of Microorganisms (GCM) 10K type strain sequencing project: providing services to taxonomists for standard genome sequencing and annotation.</title>
        <authorList>
            <consortium name="The Broad Institute Genomics Platform"/>
            <consortium name="The Broad Institute Genome Sequencing Center for Infectious Disease"/>
            <person name="Wu L."/>
            <person name="Ma J."/>
        </authorList>
    </citation>
    <scope>NUCLEOTIDE SEQUENCE [LARGE SCALE GENOMIC DNA]</scope>
    <source>
        <strain evidence="3">JCM 9377</strain>
    </source>
</reference>
<evidence type="ECO:0000313" key="3">
    <source>
        <dbReference type="Proteomes" id="UP001501237"/>
    </source>
</evidence>
<comment type="caution">
    <text evidence="2">The sequence shown here is derived from an EMBL/GenBank/DDBJ whole genome shotgun (WGS) entry which is preliminary data.</text>
</comment>
<keyword evidence="1" id="KW-0732">Signal</keyword>
<organism evidence="2 3">
    <name type="scientific">Actinocorallia longicatena</name>
    <dbReference type="NCBI Taxonomy" id="111803"/>
    <lineage>
        <taxon>Bacteria</taxon>
        <taxon>Bacillati</taxon>
        <taxon>Actinomycetota</taxon>
        <taxon>Actinomycetes</taxon>
        <taxon>Streptosporangiales</taxon>
        <taxon>Thermomonosporaceae</taxon>
        <taxon>Actinocorallia</taxon>
    </lineage>
</organism>
<feature type="chain" id="PRO_5045831344" evidence="1">
    <location>
        <begin position="23"/>
        <end position="238"/>
    </location>
</feature>
<feature type="signal peptide" evidence="1">
    <location>
        <begin position="1"/>
        <end position="22"/>
    </location>
</feature>
<evidence type="ECO:0000313" key="2">
    <source>
        <dbReference type="EMBL" id="GAA3213758.1"/>
    </source>
</evidence>
<proteinExistence type="predicted"/>
<dbReference type="Proteomes" id="UP001501237">
    <property type="component" value="Unassembled WGS sequence"/>
</dbReference>
<accession>A0ABP6QAM8</accession>
<sequence length="238" mass="25852">MRIVLPLALTAALLAVPVPAQAAAPLAARAAKAYGKPVIAPGKTTKVKVKAHVTGRNVTEVDVQVEHVDGKGIGFVRDIKRISGTSGDGVYEGYVELDKADWGGRYNINIGATNGTSKDADYDFRTFTKVAVFTVHRQTKLTTSAPKKIKKGRKLLVLGQLTGFGRNGFAPMRRQKIAIYFRPKGSKKYTKVATVTTNSKGRYSRRFTAARDGSVAAVYAGTQVWQKRVTAWKKIDVV</sequence>
<evidence type="ECO:0000256" key="1">
    <source>
        <dbReference type="SAM" id="SignalP"/>
    </source>
</evidence>
<dbReference type="EMBL" id="BAAAUV010000007">
    <property type="protein sequence ID" value="GAA3213758.1"/>
    <property type="molecule type" value="Genomic_DNA"/>
</dbReference>
<dbReference type="RefSeq" id="WP_344829127.1">
    <property type="nucleotide sequence ID" value="NZ_BAAAUV010000007.1"/>
</dbReference>
<gene>
    <name evidence="2" type="ORF">GCM10010468_34050</name>
</gene>